<feature type="region of interest" description="Disordered" evidence="1">
    <location>
        <begin position="25"/>
        <end position="118"/>
    </location>
</feature>
<organism evidence="2 3">
    <name type="scientific">Eumeta variegata</name>
    <name type="common">Bagworm moth</name>
    <name type="synonym">Eumeta japonica</name>
    <dbReference type="NCBI Taxonomy" id="151549"/>
    <lineage>
        <taxon>Eukaryota</taxon>
        <taxon>Metazoa</taxon>
        <taxon>Ecdysozoa</taxon>
        <taxon>Arthropoda</taxon>
        <taxon>Hexapoda</taxon>
        <taxon>Insecta</taxon>
        <taxon>Pterygota</taxon>
        <taxon>Neoptera</taxon>
        <taxon>Endopterygota</taxon>
        <taxon>Lepidoptera</taxon>
        <taxon>Glossata</taxon>
        <taxon>Ditrysia</taxon>
        <taxon>Tineoidea</taxon>
        <taxon>Psychidae</taxon>
        <taxon>Oiketicinae</taxon>
        <taxon>Eumeta</taxon>
    </lineage>
</organism>
<dbReference type="AlphaFoldDB" id="A0A4C1ZLU6"/>
<protein>
    <submittedName>
        <fullName evidence="2">Uncharacterized protein</fullName>
    </submittedName>
</protein>
<dbReference type="EMBL" id="BGZK01001869">
    <property type="protein sequence ID" value="GBP87587.1"/>
    <property type="molecule type" value="Genomic_DNA"/>
</dbReference>
<name>A0A4C1ZLU6_EUMVA</name>
<comment type="caution">
    <text evidence="2">The sequence shown here is derived from an EMBL/GenBank/DDBJ whole genome shotgun (WGS) entry which is preliminary data.</text>
</comment>
<proteinExistence type="predicted"/>
<evidence type="ECO:0000313" key="3">
    <source>
        <dbReference type="Proteomes" id="UP000299102"/>
    </source>
</evidence>
<evidence type="ECO:0000256" key="1">
    <source>
        <dbReference type="SAM" id="MobiDB-lite"/>
    </source>
</evidence>
<keyword evidence="3" id="KW-1185">Reference proteome</keyword>
<reference evidence="2 3" key="1">
    <citation type="journal article" date="2019" name="Commun. Biol.">
        <title>The bagworm genome reveals a unique fibroin gene that provides high tensile strength.</title>
        <authorList>
            <person name="Kono N."/>
            <person name="Nakamura H."/>
            <person name="Ohtoshi R."/>
            <person name="Tomita M."/>
            <person name="Numata K."/>
            <person name="Arakawa K."/>
        </authorList>
    </citation>
    <scope>NUCLEOTIDE SEQUENCE [LARGE SCALE GENOMIC DNA]</scope>
</reference>
<sequence length="170" mass="18129">MPPVPKYGHAAANCHADPAVSNVWSHIGPKRSHSCPEVGPLQEAPSPPSPPGSGNFPAFASSRKTTPVVNFRPAPAPSSNPWGRNQPPRAVPEPPREPIRRAPQAPLPATATAGPSSFGNDIQTVMAVLRAVSSSEIAEFAGQLRACRNVEEKLLVLVRYHDLMVRLESI</sequence>
<accession>A0A4C1ZLU6</accession>
<feature type="compositionally biased region" description="Low complexity" evidence="1">
    <location>
        <begin position="101"/>
        <end position="115"/>
    </location>
</feature>
<evidence type="ECO:0000313" key="2">
    <source>
        <dbReference type="EMBL" id="GBP87587.1"/>
    </source>
</evidence>
<gene>
    <name evidence="2" type="ORF">EVAR_65208_1</name>
</gene>
<dbReference type="Proteomes" id="UP000299102">
    <property type="component" value="Unassembled WGS sequence"/>
</dbReference>